<name>A0ABV6XIM9_9ACTN</name>
<protein>
    <submittedName>
        <fullName evidence="3">DUF2142 domain-containing protein</fullName>
    </submittedName>
</protein>
<feature type="transmembrane region" description="Helical" evidence="1">
    <location>
        <begin position="403"/>
        <end position="424"/>
    </location>
</feature>
<organism evidence="3 4">
    <name type="scientific">Streptacidiphilus jeojiensis</name>
    <dbReference type="NCBI Taxonomy" id="3229225"/>
    <lineage>
        <taxon>Bacteria</taxon>
        <taxon>Bacillati</taxon>
        <taxon>Actinomycetota</taxon>
        <taxon>Actinomycetes</taxon>
        <taxon>Kitasatosporales</taxon>
        <taxon>Streptomycetaceae</taxon>
        <taxon>Streptacidiphilus</taxon>
    </lineage>
</organism>
<accession>A0ABV6XIM9</accession>
<feature type="transmembrane region" description="Helical" evidence="1">
    <location>
        <begin position="436"/>
        <end position="457"/>
    </location>
</feature>
<feature type="transmembrane region" description="Helical" evidence="1">
    <location>
        <begin position="150"/>
        <end position="173"/>
    </location>
</feature>
<sequence>MRSPFPAASTWLFASRLRLGVASFAVFFMLMSAWSFATPLTAAPDEPDHITRAASVVRGQINGPDVSGVVKIENIPRQLVFTGIKLPSGYDALPALTLCYRHDPTKPASCAAPFKTGSTTVSMTTGAGRYNPAYYLMIGWPSLFLKGPSVIYAMRLLSAVLCALLMALAVVTASTWRKSTVLVGVYAAATPMTLFLGGVVNPNAVEAAAGILAWTALLPVFLRPDPELLRSRMAYGGIAAVSLFCIRPLGLLWVAAVLLIGLLVAQRGVLRSILHRRVTWVWTAVSGVAFLLGEAWNLTHPDHSNLGSLKLSTVSVAKSTFLYSRNYITNMIGDFGWLETTSPYATYVIWTAVVIGLVLLGWSCARRREVLALVALILGIVFIPVIGNAYATGSTGPIWQGRYLLAFAAGLPILASMLIAKYNPLSKAPAVRLNRLIGAALTAASFMAFWGALHRYMVGVNGRLIPLHADWTPPAGALVWVLLILVGLVAQWCLLRAFDPAAQSAAPAAEEPAAALPLTTDGVEAGAKADGDEHLAGPGPVSAW</sequence>
<keyword evidence="1" id="KW-0472">Membrane</keyword>
<dbReference type="Proteomes" id="UP001592581">
    <property type="component" value="Unassembled WGS sequence"/>
</dbReference>
<feature type="transmembrane region" description="Helical" evidence="1">
    <location>
        <begin position="180"/>
        <end position="198"/>
    </location>
</feature>
<keyword evidence="4" id="KW-1185">Reference proteome</keyword>
<evidence type="ECO:0000256" key="2">
    <source>
        <dbReference type="SAM" id="SignalP"/>
    </source>
</evidence>
<feature type="transmembrane region" description="Helical" evidence="1">
    <location>
        <begin position="477"/>
        <end position="495"/>
    </location>
</feature>
<feature type="transmembrane region" description="Helical" evidence="1">
    <location>
        <begin position="370"/>
        <end position="391"/>
    </location>
</feature>
<gene>
    <name evidence="3" type="ORF">ABUW04_07635</name>
</gene>
<feature type="chain" id="PRO_5045808994" evidence="2">
    <location>
        <begin position="38"/>
        <end position="544"/>
    </location>
</feature>
<evidence type="ECO:0000313" key="3">
    <source>
        <dbReference type="EMBL" id="MFC1438124.1"/>
    </source>
</evidence>
<dbReference type="Pfam" id="PF09913">
    <property type="entry name" value="DUF2142"/>
    <property type="match status" value="1"/>
</dbReference>
<feature type="signal peptide" evidence="2">
    <location>
        <begin position="1"/>
        <end position="37"/>
    </location>
</feature>
<keyword evidence="2" id="KW-0732">Signal</keyword>
<reference evidence="3 4" key="1">
    <citation type="submission" date="2024-06" db="EMBL/GenBank/DDBJ databases">
        <authorList>
            <person name="Lee S.D."/>
        </authorList>
    </citation>
    <scope>NUCLEOTIDE SEQUENCE [LARGE SCALE GENOMIC DNA]</scope>
    <source>
        <strain evidence="3 4">N1-10</strain>
    </source>
</reference>
<evidence type="ECO:0000313" key="4">
    <source>
        <dbReference type="Proteomes" id="UP001592581"/>
    </source>
</evidence>
<keyword evidence="1" id="KW-1133">Transmembrane helix</keyword>
<dbReference type="InterPro" id="IPR018674">
    <property type="entry name" value="DUF2142_membrane"/>
</dbReference>
<comment type="caution">
    <text evidence="3">The sequence shown here is derived from an EMBL/GenBank/DDBJ whole genome shotgun (WGS) entry which is preliminary data.</text>
</comment>
<feature type="transmembrane region" description="Helical" evidence="1">
    <location>
        <begin position="280"/>
        <end position="299"/>
    </location>
</feature>
<evidence type="ECO:0000256" key="1">
    <source>
        <dbReference type="SAM" id="Phobius"/>
    </source>
</evidence>
<feature type="transmembrane region" description="Helical" evidence="1">
    <location>
        <begin position="234"/>
        <end position="260"/>
    </location>
</feature>
<dbReference type="RefSeq" id="WP_380563690.1">
    <property type="nucleotide sequence ID" value="NZ_JBEUKS010000002.1"/>
</dbReference>
<feature type="transmembrane region" description="Helical" evidence="1">
    <location>
        <begin position="344"/>
        <end position="363"/>
    </location>
</feature>
<keyword evidence="1" id="KW-0812">Transmembrane</keyword>
<dbReference type="EMBL" id="JBEUKS010000002">
    <property type="protein sequence ID" value="MFC1438124.1"/>
    <property type="molecule type" value="Genomic_DNA"/>
</dbReference>
<proteinExistence type="predicted"/>